<dbReference type="InterPro" id="IPR000944">
    <property type="entry name" value="Tscrpt_reg_Rrf2"/>
</dbReference>
<dbReference type="InterPro" id="IPR030489">
    <property type="entry name" value="TR_Rrf2-type_CS"/>
</dbReference>
<sequence length="161" mass="17953">MNSEFTIAVHSLVLLAHLSDHMATSEQIACNVSTHSARIRKVMGFLRKGGYVRTKEGIGGGFILDCDPDKVTLAEIYRLTSQGSLKPNWCSGDISKPCVVASNMEKVMDSFFGDAERQMEAYFEQHTISSVLRRISELGESFDHIRVDQWIMNTPAIPAKE</sequence>
<accession>A0ABS4JA11</accession>
<dbReference type="EMBL" id="JAGGLB010000041">
    <property type="protein sequence ID" value="MBP1995921.1"/>
    <property type="molecule type" value="Genomic_DNA"/>
</dbReference>
<dbReference type="SUPFAM" id="SSF46785">
    <property type="entry name" value="Winged helix' DNA-binding domain"/>
    <property type="match status" value="1"/>
</dbReference>
<dbReference type="Proteomes" id="UP001519287">
    <property type="component" value="Unassembled WGS sequence"/>
</dbReference>
<evidence type="ECO:0000313" key="2">
    <source>
        <dbReference type="Proteomes" id="UP001519287"/>
    </source>
</evidence>
<keyword evidence="2" id="KW-1185">Reference proteome</keyword>
<evidence type="ECO:0000313" key="1">
    <source>
        <dbReference type="EMBL" id="MBP1995921.1"/>
    </source>
</evidence>
<dbReference type="InterPro" id="IPR036390">
    <property type="entry name" value="WH_DNA-bd_sf"/>
</dbReference>
<name>A0ABS4JA11_9BACL</name>
<comment type="caution">
    <text evidence="1">The sequence shown here is derived from an EMBL/GenBank/DDBJ whole genome shotgun (WGS) entry which is preliminary data.</text>
</comment>
<dbReference type="Gene3D" id="1.10.10.10">
    <property type="entry name" value="Winged helix-like DNA-binding domain superfamily/Winged helix DNA-binding domain"/>
    <property type="match status" value="1"/>
</dbReference>
<dbReference type="PROSITE" id="PS01332">
    <property type="entry name" value="HTH_RRF2_1"/>
    <property type="match status" value="1"/>
</dbReference>
<dbReference type="Pfam" id="PF02082">
    <property type="entry name" value="Rrf2"/>
    <property type="match status" value="1"/>
</dbReference>
<dbReference type="InterPro" id="IPR036388">
    <property type="entry name" value="WH-like_DNA-bd_sf"/>
</dbReference>
<dbReference type="PANTHER" id="PTHR33221">
    <property type="entry name" value="WINGED HELIX-TURN-HELIX TRANSCRIPTIONAL REGULATOR, RRF2 FAMILY"/>
    <property type="match status" value="1"/>
</dbReference>
<gene>
    <name evidence="1" type="ORF">J2Z66_007563</name>
</gene>
<dbReference type="RefSeq" id="WP_209977889.1">
    <property type="nucleotide sequence ID" value="NZ_JAGGLB010000041.1"/>
</dbReference>
<proteinExistence type="predicted"/>
<dbReference type="PANTHER" id="PTHR33221:SF15">
    <property type="entry name" value="HTH-TYPE TRANSCRIPTIONAL REGULATOR YWGB-RELATED"/>
    <property type="match status" value="1"/>
</dbReference>
<protein>
    <submittedName>
        <fullName evidence="1">Rrf2 family protein</fullName>
    </submittedName>
</protein>
<reference evidence="1 2" key="1">
    <citation type="submission" date="2021-03" db="EMBL/GenBank/DDBJ databases">
        <title>Genomic Encyclopedia of Type Strains, Phase IV (KMG-IV): sequencing the most valuable type-strain genomes for metagenomic binning, comparative biology and taxonomic classification.</title>
        <authorList>
            <person name="Goeker M."/>
        </authorList>
    </citation>
    <scope>NUCLEOTIDE SEQUENCE [LARGE SCALE GENOMIC DNA]</scope>
    <source>
        <strain evidence="1 2">DSM 26048</strain>
    </source>
</reference>
<dbReference type="PROSITE" id="PS51197">
    <property type="entry name" value="HTH_RRF2_2"/>
    <property type="match status" value="1"/>
</dbReference>
<organism evidence="1 2">
    <name type="scientific">Paenibacillus eucommiae</name>
    <dbReference type="NCBI Taxonomy" id="1355755"/>
    <lineage>
        <taxon>Bacteria</taxon>
        <taxon>Bacillati</taxon>
        <taxon>Bacillota</taxon>
        <taxon>Bacilli</taxon>
        <taxon>Bacillales</taxon>
        <taxon>Paenibacillaceae</taxon>
        <taxon>Paenibacillus</taxon>
    </lineage>
</organism>